<keyword evidence="2" id="KW-0560">Oxidoreductase</keyword>
<dbReference type="PANTHER" id="PTHR24321">
    <property type="entry name" value="DEHYDROGENASES, SHORT CHAIN"/>
    <property type="match status" value="1"/>
</dbReference>
<reference evidence="3 4" key="1">
    <citation type="submission" date="2018-10" db="EMBL/GenBank/DDBJ databases">
        <title>Sequencing the genomes of 1000 actinobacteria strains.</title>
        <authorList>
            <person name="Klenk H.-P."/>
        </authorList>
    </citation>
    <scope>NUCLEOTIDE SEQUENCE [LARGE SCALE GENOMIC DNA]</scope>
    <source>
        <strain evidence="3 4">DSM 45175</strain>
    </source>
</reference>
<comment type="similarity">
    <text evidence="1">Belongs to the short-chain dehydrogenases/reductases (SDR) family.</text>
</comment>
<dbReference type="InterPro" id="IPR002347">
    <property type="entry name" value="SDR_fam"/>
</dbReference>
<dbReference type="CDD" id="cd05233">
    <property type="entry name" value="SDR_c"/>
    <property type="match status" value="1"/>
</dbReference>
<evidence type="ECO:0000256" key="1">
    <source>
        <dbReference type="ARBA" id="ARBA00006484"/>
    </source>
</evidence>
<dbReference type="OrthoDB" id="3542748at2"/>
<name>A0A495JNF4_9ACTN</name>
<dbReference type="Gene3D" id="3.40.50.720">
    <property type="entry name" value="NAD(P)-binding Rossmann-like Domain"/>
    <property type="match status" value="1"/>
</dbReference>
<accession>A0A495JNF4</accession>
<keyword evidence="4" id="KW-1185">Reference proteome</keyword>
<dbReference type="SUPFAM" id="SSF51735">
    <property type="entry name" value="NAD(P)-binding Rossmann-fold domains"/>
    <property type="match status" value="1"/>
</dbReference>
<dbReference type="PROSITE" id="PS00061">
    <property type="entry name" value="ADH_SHORT"/>
    <property type="match status" value="1"/>
</dbReference>
<evidence type="ECO:0000313" key="4">
    <source>
        <dbReference type="Proteomes" id="UP000277671"/>
    </source>
</evidence>
<sequence>MSGRLDSKVLVVTGGTQGMGLAFARRAAAEGARVVIGARDKDRGEQVAGEIRNAGGNALFVPTDVTVEEEMARLVDTAVSEFGRLDGAFNNAGGGPMGSVRETGSDNWHQSLALNLTSVFYGLKYELPAIIASGGGGAVVNNASVSGVKGDATQAAYNAAKHGVIGLTRSAALDVAGSGVRVNALVTGLIDTPLWQGVVSRDPSAAQRYLSVQPTGRAGTSDEVAALTTFLLGDESAFITGAAIAIDGALTA</sequence>
<dbReference type="PRINTS" id="PR00081">
    <property type="entry name" value="GDHRDH"/>
</dbReference>
<dbReference type="Proteomes" id="UP000277671">
    <property type="component" value="Unassembled WGS sequence"/>
</dbReference>
<dbReference type="InterPro" id="IPR020904">
    <property type="entry name" value="Sc_DH/Rdtase_CS"/>
</dbReference>
<dbReference type="FunFam" id="3.40.50.720:FF:000084">
    <property type="entry name" value="Short-chain dehydrogenase reductase"/>
    <property type="match status" value="1"/>
</dbReference>
<dbReference type="Pfam" id="PF13561">
    <property type="entry name" value="adh_short_C2"/>
    <property type="match status" value="1"/>
</dbReference>
<dbReference type="PRINTS" id="PR00080">
    <property type="entry name" value="SDRFAMILY"/>
</dbReference>
<dbReference type="GO" id="GO:0016491">
    <property type="term" value="F:oxidoreductase activity"/>
    <property type="evidence" value="ECO:0007669"/>
    <property type="project" value="UniProtKB-KW"/>
</dbReference>
<gene>
    <name evidence="3" type="ORF">BDK92_4968</name>
</gene>
<organism evidence="3 4">
    <name type="scientific">Micromonospora pisi</name>
    <dbReference type="NCBI Taxonomy" id="589240"/>
    <lineage>
        <taxon>Bacteria</taxon>
        <taxon>Bacillati</taxon>
        <taxon>Actinomycetota</taxon>
        <taxon>Actinomycetes</taxon>
        <taxon>Micromonosporales</taxon>
        <taxon>Micromonosporaceae</taxon>
        <taxon>Micromonospora</taxon>
    </lineage>
</organism>
<proteinExistence type="inferred from homology"/>
<dbReference type="PANTHER" id="PTHR24321:SF11">
    <property type="entry name" value="BLR0893 PROTEIN"/>
    <property type="match status" value="1"/>
</dbReference>
<evidence type="ECO:0000313" key="3">
    <source>
        <dbReference type="EMBL" id="RKR90590.1"/>
    </source>
</evidence>
<evidence type="ECO:0000256" key="2">
    <source>
        <dbReference type="ARBA" id="ARBA00023002"/>
    </source>
</evidence>
<dbReference type="EMBL" id="RBKT01000001">
    <property type="protein sequence ID" value="RKR90590.1"/>
    <property type="molecule type" value="Genomic_DNA"/>
</dbReference>
<protein>
    <submittedName>
        <fullName evidence="3">NAD(P)-dependent dehydrogenase (Short-subunit alcohol dehydrogenase family)</fullName>
    </submittedName>
</protein>
<comment type="caution">
    <text evidence="3">The sequence shown here is derived from an EMBL/GenBank/DDBJ whole genome shotgun (WGS) entry which is preliminary data.</text>
</comment>
<dbReference type="AlphaFoldDB" id="A0A495JNF4"/>
<dbReference type="InterPro" id="IPR036291">
    <property type="entry name" value="NAD(P)-bd_dom_sf"/>
</dbReference>